<reference evidence="2" key="1">
    <citation type="submission" date="2022-03" db="EMBL/GenBank/DDBJ databases">
        <title>A functionally conserved STORR gene fusion in Papaver species that diverged 16.8 million years ago.</title>
        <authorList>
            <person name="Catania T."/>
        </authorList>
    </citation>
    <scope>NUCLEOTIDE SEQUENCE</scope>
    <source>
        <strain evidence="2">S-191538</strain>
    </source>
</reference>
<dbReference type="SUPFAM" id="SSF48403">
    <property type="entry name" value="Ankyrin repeat"/>
    <property type="match status" value="1"/>
</dbReference>
<dbReference type="Gene3D" id="1.25.40.20">
    <property type="entry name" value="Ankyrin repeat-containing domain"/>
    <property type="match status" value="1"/>
</dbReference>
<feature type="repeat" description="ANK" evidence="1">
    <location>
        <begin position="41"/>
        <end position="63"/>
    </location>
</feature>
<dbReference type="InterPro" id="IPR002110">
    <property type="entry name" value="Ankyrin_rpt"/>
</dbReference>
<evidence type="ECO:0000313" key="3">
    <source>
        <dbReference type="Proteomes" id="UP001177140"/>
    </source>
</evidence>
<dbReference type="Pfam" id="PF13637">
    <property type="entry name" value="Ank_4"/>
    <property type="match status" value="1"/>
</dbReference>
<sequence length="79" mass="8405">SIILNAAYEGKLKILKKCASELDHILGVGLPTILGDTKDGDGKHALHFAAAGGRVDVLEYLIEEMKLDIDVTDNSGTVI</sequence>
<dbReference type="InterPro" id="IPR036770">
    <property type="entry name" value="Ankyrin_rpt-contain_sf"/>
</dbReference>
<protein>
    <recommendedName>
        <fullName evidence="4">Ankyrin repeat protein</fullName>
    </recommendedName>
</protein>
<evidence type="ECO:0008006" key="4">
    <source>
        <dbReference type="Google" id="ProtNLM"/>
    </source>
</evidence>
<accession>A0AA41VV84</accession>
<dbReference type="EMBL" id="JAJJMA010298122">
    <property type="protein sequence ID" value="MCL7047869.1"/>
    <property type="molecule type" value="Genomic_DNA"/>
</dbReference>
<feature type="non-terminal residue" evidence="2">
    <location>
        <position position="1"/>
    </location>
</feature>
<keyword evidence="3" id="KW-1185">Reference proteome</keyword>
<dbReference type="SMART" id="SM00248">
    <property type="entry name" value="ANK"/>
    <property type="match status" value="1"/>
</dbReference>
<dbReference type="PROSITE" id="PS50088">
    <property type="entry name" value="ANK_REPEAT"/>
    <property type="match status" value="1"/>
</dbReference>
<evidence type="ECO:0000256" key="1">
    <source>
        <dbReference type="PROSITE-ProRule" id="PRU00023"/>
    </source>
</evidence>
<dbReference type="PROSITE" id="PS50297">
    <property type="entry name" value="ANK_REP_REGION"/>
    <property type="match status" value="1"/>
</dbReference>
<organism evidence="2 3">
    <name type="scientific">Papaver nudicaule</name>
    <name type="common">Iceland poppy</name>
    <dbReference type="NCBI Taxonomy" id="74823"/>
    <lineage>
        <taxon>Eukaryota</taxon>
        <taxon>Viridiplantae</taxon>
        <taxon>Streptophyta</taxon>
        <taxon>Embryophyta</taxon>
        <taxon>Tracheophyta</taxon>
        <taxon>Spermatophyta</taxon>
        <taxon>Magnoliopsida</taxon>
        <taxon>Ranunculales</taxon>
        <taxon>Papaveraceae</taxon>
        <taxon>Papaveroideae</taxon>
        <taxon>Papaver</taxon>
    </lineage>
</organism>
<dbReference type="Proteomes" id="UP001177140">
    <property type="component" value="Unassembled WGS sequence"/>
</dbReference>
<evidence type="ECO:0000313" key="2">
    <source>
        <dbReference type="EMBL" id="MCL7047869.1"/>
    </source>
</evidence>
<gene>
    <name evidence="2" type="ORF">MKW94_027205</name>
</gene>
<keyword evidence="1" id="KW-0040">ANK repeat</keyword>
<dbReference type="AlphaFoldDB" id="A0AA41VV84"/>
<comment type="caution">
    <text evidence="2">The sequence shown here is derived from an EMBL/GenBank/DDBJ whole genome shotgun (WGS) entry which is preliminary data.</text>
</comment>
<proteinExistence type="predicted"/>
<name>A0AA41VV84_PAPNU</name>